<dbReference type="AlphaFoldDB" id="S9QUM3"/>
<proteinExistence type="predicted"/>
<dbReference type="STRING" id="1123069.ruthe_02964"/>
<gene>
    <name evidence="1" type="ORF">ruthe_02964</name>
</gene>
<evidence type="ECO:0000313" key="1">
    <source>
        <dbReference type="EMBL" id="EPX83338.1"/>
    </source>
</evidence>
<dbReference type="RefSeq" id="WP_021099027.1">
    <property type="nucleotide sequence ID" value="NZ_KE557324.1"/>
</dbReference>
<organism evidence="1 2">
    <name type="scientific">Rubellimicrobium thermophilum DSM 16684</name>
    <dbReference type="NCBI Taxonomy" id="1123069"/>
    <lineage>
        <taxon>Bacteria</taxon>
        <taxon>Pseudomonadati</taxon>
        <taxon>Pseudomonadota</taxon>
        <taxon>Alphaproteobacteria</taxon>
        <taxon>Rhodobacterales</taxon>
        <taxon>Roseobacteraceae</taxon>
        <taxon>Rubellimicrobium</taxon>
    </lineage>
</organism>
<sequence length="164" mass="18659">MAGWDRRHLRERRRDFTTRYGFAPEMVDAAKAAFILHDPGYAPDAMHAALFHKPHVTALRCPLAGTRIEAILDQMAVMPELVTLAMEGRLDRLSFARLWRARRTHPTYLRGLLKRLEAAGRKGLAIRVCRHGLTTRDRPLFERKLAELTGETSPARQTPTHAAE</sequence>
<dbReference type="EMBL" id="AOLV01000033">
    <property type="protein sequence ID" value="EPX83338.1"/>
    <property type="molecule type" value="Genomic_DNA"/>
</dbReference>
<dbReference type="HOGENOM" id="CLU_1617781_0_0_5"/>
<protein>
    <submittedName>
        <fullName evidence="1">Uncharacterized protein</fullName>
    </submittedName>
</protein>
<reference evidence="1 2" key="1">
    <citation type="journal article" date="2013" name="Stand. Genomic Sci.">
        <title>Genome sequence of the reddish-pigmented Rubellimicrobium thermophilum type strain (DSM 16684(T)), a member of the Roseobacter clade.</title>
        <authorList>
            <person name="Fiebig A."/>
            <person name="Riedel T."/>
            <person name="Gronow S."/>
            <person name="Petersen J."/>
            <person name="Klenk H.P."/>
            <person name="Goker M."/>
        </authorList>
    </citation>
    <scope>NUCLEOTIDE SEQUENCE [LARGE SCALE GENOMIC DNA]</scope>
    <source>
        <strain evidence="1 2">DSM 16684</strain>
    </source>
</reference>
<comment type="caution">
    <text evidence="1">The sequence shown here is derived from an EMBL/GenBank/DDBJ whole genome shotgun (WGS) entry which is preliminary data.</text>
</comment>
<keyword evidence="2" id="KW-1185">Reference proteome</keyword>
<accession>S9QUM3</accession>
<evidence type="ECO:0000313" key="2">
    <source>
        <dbReference type="Proteomes" id="UP000015346"/>
    </source>
</evidence>
<name>S9QUM3_9RHOB</name>
<dbReference type="Proteomes" id="UP000015346">
    <property type="component" value="Unassembled WGS sequence"/>
</dbReference>